<dbReference type="AlphaFoldDB" id="A0ABD3SGZ5"/>
<keyword evidence="4" id="KW-0206">Cytoskeleton</keyword>
<accession>A0ABD3SGZ5</accession>
<evidence type="ECO:0000256" key="5">
    <source>
        <dbReference type="ARBA" id="ARBA00023273"/>
    </source>
</evidence>
<keyword evidence="8" id="KW-1185">Reference proteome</keyword>
<dbReference type="PANTHER" id="PTHR12968:SF4">
    <property type="entry name" value="TECTONIC-LIKE COMPLEX MEMBER MKS1"/>
    <property type="match status" value="1"/>
</dbReference>
<comment type="subcellular location">
    <subcellularLocation>
        <location evidence="1">Cytoplasm</location>
        <location evidence="1">Cytoskeleton</location>
        <location evidence="1">Cilium basal body</location>
    </subcellularLocation>
</comment>
<evidence type="ECO:0000313" key="8">
    <source>
        <dbReference type="Proteomes" id="UP001530377"/>
    </source>
</evidence>
<evidence type="ECO:0000256" key="2">
    <source>
        <dbReference type="ARBA" id="ARBA00022490"/>
    </source>
</evidence>
<name>A0ABD3SGZ5_9STRA</name>
<gene>
    <name evidence="7" type="ORF">ACHAXA_002899</name>
</gene>
<evidence type="ECO:0000256" key="4">
    <source>
        <dbReference type="ARBA" id="ARBA00023212"/>
    </source>
</evidence>
<reference evidence="7 8" key="1">
    <citation type="submission" date="2024-10" db="EMBL/GenBank/DDBJ databases">
        <title>Updated reference genomes for cyclostephanoid diatoms.</title>
        <authorList>
            <person name="Roberts W.R."/>
            <person name="Alverson A.J."/>
        </authorList>
    </citation>
    <scope>NUCLEOTIDE SEQUENCE [LARGE SCALE GENOMIC DNA]</scope>
    <source>
        <strain evidence="7 8">AJA228-03</strain>
    </source>
</reference>
<dbReference type="Proteomes" id="UP001530377">
    <property type="component" value="Unassembled WGS sequence"/>
</dbReference>
<protein>
    <submittedName>
        <fullName evidence="7">Uncharacterized protein</fullName>
    </submittedName>
</protein>
<dbReference type="InterPro" id="IPR010796">
    <property type="entry name" value="C2_B9-type_dom"/>
</dbReference>
<dbReference type="GO" id="GO:0030030">
    <property type="term" value="P:cell projection organization"/>
    <property type="evidence" value="ECO:0007669"/>
    <property type="project" value="UniProtKB-KW"/>
</dbReference>
<keyword evidence="6" id="KW-0812">Transmembrane</keyword>
<dbReference type="PANTHER" id="PTHR12968">
    <property type="entry name" value="B9 DOMAIN-CONTAINING"/>
    <property type="match status" value="1"/>
</dbReference>
<proteinExistence type="predicted"/>
<evidence type="ECO:0000256" key="6">
    <source>
        <dbReference type="SAM" id="Phobius"/>
    </source>
</evidence>
<evidence type="ECO:0000256" key="1">
    <source>
        <dbReference type="ARBA" id="ARBA00004120"/>
    </source>
</evidence>
<feature type="transmembrane region" description="Helical" evidence="6">
    <location>
        <begin position="320"/>
        <end position="340"/>
    </location>
</feature>
<keyword evidence="2" id="KW-0963">Cytoplasm</keyword>
<keyword evidence="5" id="KW-0966">Cell projection</keyword>
<feature type="transmembrane region" description="Helical" evidence="6">
    <location>
        <begin position="294"/>
        <end position="313"/>
    </location>
</feature>
<sequence>MARLSFRVTLRPLGSTVCEALEGDILTKDIAWQEKVPKEFGPPNGDNQRVCIFTYTDDQFPLRDEACFRGIPSDRDKLRDRMLREDSCKIMLIMAAVNLNSSTESHEIVLCVIKLYPATGLLSSCPAFSETETEDLDDTSVFLNSRSIDEVICKGPRLGTYSFTAKSGYVYTIEWNGARAFGDELEAMIAEQDSIYHEALDERRDRIRKEFDSFDCMYENTDEGTWRNQAHIEIVSVDGFAESNILLCMPLGSNIVVHYRVVKFCGQNTNGDDVLLKGATSNVQSYSVLECLEFVTHFVAAFICIMFAILLSLGDFGDGFIRWVLLSIAPLALMTSSKVFSDITVYHFNHQFAFLYNNECPGKIKHCPPLFLELRAYFKHNFGLTSLAGCGIITLPTEPGNYDVCVPTWKPIACRQMGATRFRSHDFFLGSCLSEINPLDPIPTSCSEGEMVKDDNVRLFSKGGLMTDSCGTIHVLICVSRQIRHHVDSMPRKPHAGMNLTFEESQRNRVRMRETVDEVLARVRRNKRIRRYK</sequence>
<evidence type="ECO:0000256" key="3">
    <source>
        <dbReference type="ARBA" id="ARBA00022794"/>
    </source>
</evidence>
<evidence type="ECO:0000313" key="7">
    <source>
        <dbReference type="EMBL" id="KAL3823558.1"/>
    </source>
</evidence>
<organism evidence="7 8">
    <name type="scientific">Cyclostephanos tholiformis</name>
    <dbReference type="NCBI Taxonomy" id="382380"/>
    <lineage>
        <taxon>Eukaryota</taxon>
        <taxon>Sar</taxon>
        <taxon>Stramenopiles</taxon>
        <taxon>Ochrophyta</taxon>
        <taxon>Bacillariophyta</taxon>
        <taxon>Coscinodiscophyceae</taxon>
        <taxon>Thalassiosirophycidae</taxon>
        <taxon>Stephanodiscales</taxon>
        <taxon>Stephanodiscaceae</taxon>
        <taxon>Cyclostephanos</taxon>
    </lineage>
</organism>
<keyword evidence="3" id="KW-0970">Cilium biogenesis/degradation</keyword>
<comment type="caution">
    <text evidence="7">The sequence shown here is derived from an EMBL/GenBank/DDBJ whole genome shotgun (WGS) entry which is preliminary data.</text>
</comment>
<dbReference type="GO" id="GO:0005929">
    <property type="term" value="C:cilium"/>
    <property type="evidence" value="ECO:0007669"/>
    <property type="project" value="UniProtKB-ARBA"/>
</dbReference>
<dbReference type="EMBL" id="JALLPB020000034">
    <property type="protein sequence ID" value="KAL3823558.1"/>
    <property type="molecule type" value="Genomic_DNA"/>
</dbReference>
<keyword evidence="6" id="KW-1133">Transmembrane helix</keyword>
<keyword evidence="6" id="KW-0472">Membrane</keyword>
<dbReference type="Pfam" id="PF07162">
    <property type="entry name" value="B9-C2"/>
    <property type="match status" value="1"/>
</dbReference>